<dbReference type="AlphaFoldDB" id="A0A1V6Q1I7"/>
<dbReference type="Proteomes" id="UP000191672">
    <property type="component" value="Unassembled WGS sequence"/>
</dbReference>
<accession>A0A1V6Q1I7</accession>
<comment type="caution">
    <text evidence="1">The sequence shown here is derived from an EMBL/GenBank/DDBJ whole genome shotgun (WGS) entry which is preliminary data.</text>
</comment>
<evidence type="ECO:0000313" key="2">
    <source>
        <dbReference type="Proteomes" id="UP000191672"/>
    </source>
</evidence>
<reference evidence="2" key="1">
    <citation type="journal article" date="2017" name="Nat. Microbiol.">
        <title>Global analysis of biosynthetic gene clusters reveals vast potential of secondary metabolite production in Penicillium species.</title>
        <authorList>
            <person name="Nielsen J.C."/>
            <person name="Grijseels S."/>
            <person name="Prigent S."/>
            <person name="Ji B."/>
            <person name="Dainat J."/>
            <person name="Nielsen K.F."/>
            <person name="Frisvad J.C."/>
            <person name="Workman M."/>
            <person name="Nielsen J."/>
        </authorList>
    </citation>
    <scope>NUCLEOTIDE SEQUENCE [LARGE SCALE GENOMIC DNA]</scope>
    <source>
        <strain evidence="2">IBT 31811</strain>
    </source>
</reference>
<proteinExistence type="predicted"/>
<name>A0A1V6Q1I7_9EURO</name>
<evidence type="ECO:0000313" key="1">
    <source>
        <dbReference type="EMBL" id="OQD82917.1"/>
    </source>
</evidence>
<protein>
    <submittedName>
        <fullName evidence="1">Uncharacterized protein</fullName>
    </submittedName>
</protein>
<dbReference type="EMBL" id="MDYN01000019">
    <property type="protein sequence ID" value="OQD82917.1"/>
    <property type="molecule type" value="Genomic_DNA"/>
</dbReference>
<sequence>MSSSCQFDKDAGEAMRLAVSRFRTKMEASNRQFIQDRYDEIDGMDVTDKEKVCKIAIYLRGLTYATSWADVKSYSHRLMDGVESPTIVSDEWRQMFLETWEAFSNENFYRDNEEEDNKGFHIPMPHDLVPFIKYTNGVEDPDFRLSGIPSFDPVWGLGDSPSGPVFDISEAREELRKTLGDYLCDDWLSNALDSLDEDLEVKIGFRTGTGCKQDAGIWYDAWESTYAYCRRFAEDDDPRHRDWAWRVVIYPAEWADDGPTTPYGPKKPIFDSIVEFLDWYGSWMDHLDMDKVREDILEAERDDGMGPATY</sequence>
<gene>
    <name evidence="1" type="ORF">PENANT_c019G06972</name>
</gene>
<organism evidence="1 2">
    <name type="scientific">Penicillium antarcticum</name>
    <dbReference type="NCBI Taxonomy" id="416450"/>
    <lineage>
        <taxon>Eukaryota</taxon>
        <taxon>Fungi</taxon>
        <taxon>Dikarya</taxon>
        <taxon>Ascomycota</taxon>
        <taxon>Pezizomycotina</taxon>
        <taxon>Eurotiomycetes</taxon>
        <taxon>Eurotiomycetidae</taxon>
        <taxon>Eurotiales</taxon>
        <taxon>Aspergillaceae</taxon>
        <taxon>Penicillium</taxon>
    </lineage>
</organism>
<keyword evidence="2" id="KW-1185">Reference proteome</keyword>